<sequence>MAELLLGITDHLGLLLELFGQMECGEQPSAVSRQLSEVRTQIDETKQLLSQLCKTTNAASGSLNAAP</sequence>
<name>A0A9X4XQE8_9BRAD</name>
<evidence type="ECO:0000313" key="2">
    <source>
        <dbReference type="Proteomes" id="UP000438991"/>
    </source>
</evidence>
<gene>
    <name evidence="1" type="ORF">GJ689_24995</name>
</gene>
<dbReference type="RefSeq" id="WP_155481698.1">
    <property type="nucleotide sequence ID" value="NZ_WNKV01000042.1"/>
</dbReference>
<accession>A0A9X4XQE8</accession>
<reference evidence="1 2" key="1">
    <citation type="submission" date="2019-11" db="EMBL/GenBank/DDBJ databases">
        <title>Whole-genome sequence of Rhodoplanes serenus DSM 18633, type strain.</title>
        <authorList>
            <person name="Kyndt J.A."/>
            <person name="Meyer T.E."/>
        </authorList>
    </citation>
    <scope>NUCLEOTIDE SEQUENCE [LARGE SCALE GENOMIC DNA]</scope>
    <source>
        <strain evidence="1 2">DSM 18633</strain>
    </source>
</reference>
<protein>
    <submittedName>
        <fullName evidence="1">Uncharacterized protein</fullName>
    </submittedName>
</protein>
<dbReference type="Proteomes" id="UP000438991">
    <property type="component" value="Unassembled WGS sequence"/>
</dbReference>
<comment type="caution">
    <text evidence="1">The sequence shown here is derived from an EMBL/GenBank/DDBJ whole genome shotgun (WGS) entry which is preliminary data.</text>
</comment>
<dbReference type="AlphaFoldDB" id="A0A9X4XQE8"/>
<organism evidence="1 2">
    <name type="scientific">Rhodoplanes serenus</name>
    <dbReference type="NCBI Taxonomy" id="200615"/>
    <lineage>
        <taxon>Bacteria</taxon>
        <taxon>Pseudomonadati</taxon>
        <taxon>Pseudomonadota</taxon>
        <taxon>Alphaproteobacteria</taxon>
        <taxon>Hyphomicrobiales</taxon>
        <taxon>Nitrobacteraceae</taxon>
        <taxon>Rhodoplanes</taxon>
    </lineage>
</organism>
<dbReference type="EMBL" id="WNKV01000042">
    <property type="protein sequence ID" value="MTW19452.1"/>
    <property type="molecule type" value="Genomic_DNA"/>
</dbReference>
<proteinExistence type="predicted"/>
<evidence type="ECO:0000313" key="1">
    <source>
        <dbReference type="EMBL" id="MTW19452.1"/>
    </source>
</evidence>